<reference evidence="2" key="2">
    <citation type="journal article" date="2023" name="IMA Fungus">
        <title>Comparative genomic study of the Penicillium genus elucidates a diverse pangenome and 15 lateral gene transfer events.</title>
        <authorList>
            <person name="Petersen C."/>
            <person name="Sorensen T."/>
            <person name="Nielsen M.R."/>
            <person name="Sondergaard T.E."/>
            <person name="Sorensen J.L."/>
            <person name="Fitzpatrick D.A."/>
            <person name="Frisvad J.C."/>
            <person name="Nielsen K.L."/>
        </authorList>
    </citation>
    <scope>NUCLEOTIDE SEQUENCE</scope>
    <source>
        <strain evidence="2">IBT 35673</strain>
    </source>
</reference>
<feature type="compositionally biased region" description="Low complexity" evidence="1">
    <location>
        <begin position="35"/>
        <end position="46"/>
    </location>
</feature>
<protein>
    <recommendedName>
        <fullName evidence="4">BZIP domain-containing protein</fullName>
    </recommendedName>
</protein>
<reference evidence="2" key="1">
    <citation type="submission" date="2022-12" db="EMBL/GenBank/DDBJ databases">
        <authorList>
            <person name="Petersen C."/>
        </authorList>
    </citation>
    <scope>NUCLEOTIDE SEQUENCE</scope>
    <source>
        <strain evidence="2">IBT 35673</strain>
    </source>
</reference>
<dbReference type="Gene3D" id="1.20.5.170">
    <property type="match status" value="1"/>
</dbReference>
<name>A0A9W9Q7T4_PENBR</name>
<proteinExistence type="predicted"/>
<dbReference type="GO" id="GO:0003700">
    <property type="term" value="F:DNA-binding transcription factor activity"/>
    <property type="evidence" value="ECO:0007669"/>
    <property type="project" value="InterPro"/>
</dbReference>
<dbReference type="CDD" id="cd14688">
    <property type="entry name" value="bZIP_YAP"/>
    <property type="match status" value="1"/>
</dbReference>
<sequence>MPKTRARPSKGRPRKPSEASEDVISRRRAQVREAQQSYRSRQQSQLSSLKARVKQLEDAFNHLSQTVQSFDGQVLQNESQWSQPRLFQAVQMLCDDIASQFKSADIYFQRSSNNQRSQEPQVAHEQPQTQTTQTLSIRTRNDHSQFWRLFRGSSTAMIPSYTAHNDLVEPGLIPFSPSPVFETNVIQYATTHFTQRLYRASAESGLRLLSNTLYTDEFVARHFGLLLQSMTRSEIRDYFTRVVSTQPCNPIVDSRIPFISLGGAGAHLFSPFNGVFQDLSSFEKTNGVIHIASDEQWFDVHDVERYLSSQGIVVGDFPPSPSSMHLLNGPEWNPSNSVTIQGALSSTMISVVDEYQLIKSMFSLPMRYVLRRRTTTTTNLNRIEPISNGLGLRGWLPPIGY</sequence>
<dbReference type="EMBL" id="JAPZBQ010000005">
    <property type="protein sequence ID" value="KAJ5328480.1"/>
    <property type="molecule type" value="Genomic_DNA"/>
</dbReference>
<dbReference type="Proteomes" id="UP001147695">
    <property type="component" value="Unassembled WGS sequence"/>
</dbReference>
<organism evidence="2 3">
    <name type="scientific">Penicillium brevicompactum</name>
    <dbReference type="NCBI Taxonomy" id="5074"/>
    <lineage>
        <taxon>Eukaryota</taxon>
        <taxon>Fungi</taxon>
        <taxon>Dikarya</taxon>
        <taxon>Ascomycota</taxon>
        <taxon>Pezizomycotina</taxon>
        <taxon>Eurotiomycetes</taxon>
        <taxon>Eurotiomycetidae</taxon>
        <taxon>Eurotiales</taxon>
        <taxon>Aspergillaceae</taxon>
        <taxon>Penicillium</taxon>
    </lineage>
</organism>
<gene>
    <name evidence="2" type="ORF">N7452_008870</name>
</gene>
<evidence type="ECO:0000313" key="3">
    <source>
        <dbReference type="Proteomes" id="UP001147695"/>
    </source>
</evidence>
<dbReference type="PANTHER" id="PTHR40618:SF1">
    <property type="entry name" value="B-ZIP TRANSCRIPTION FACTOR (EUROFUNG)"/>
    <property type="match status" value="1"/>
</dbReference>
<evidence type="ECO:0008006" key="4">
    <source>
        <dbReference type="Google" id="ProtNLM"/>
    </source>
</evidence>
<accession>A0A9W9Q7T4</accession>
<evidence type="ECO:0000256" key="1">
    <source>
        <dbReference type="SAM" id="MobiDB-lite"/>
    </source>
</evidence>
<dbReference type="SUPFAM" id="SSF57959">
    <property type="entry name" value="Leucine zipper domain"/>
    <property type="match status" value="1"/>
</dbReference>
<feature type="compositionally biased region" description="Basic residues" evidence="1">
    <location>
        <begin position="1"/>
        <end position="14"/>
    </location>
</feature>
<dbReference type="AlphaFoldDB" id="A0A9W9Q7T4"/>
<comment type="caution">
    <text evidence="2">The sequence shown here is derived from an EMBL/GenBank/DDBJ whole genome shotgun (WGS) entry which is preliminary data.</text>
</comment>
<evidence type="ECO:0000313" key="2">
    <source>
        <dbReference type="EMBL" id="KAJ5328480.1"/>
    </source>
</evidence>
<feature type="region of interest" description="Disordered" evidence="1">
    <location>
        <begin position="1"/>
        <end position="46"/>
    </location>
</feature>
<dbReference type="PANTHER" id="PTHR40618">
    <property type="entry name" value="B-ZIP TRANSCRIPTION FACTOR (EUROFUNG)-RELATED"/>
    <property type="match status" value="1"/>
</dbReference>
<feature type="region of interest" description="Disordered" evidence="1">
    <location>
        <begin position="111"/>
        <end position="137"/>
    </location>
</feature>
<dbReference type="InterPro" id="IPR046347">
    <property type="entry name" value="bZIP_sf"/>
</dbReference>